<dbReference type="InterPro" id="IPR007110">
    <property type="entry name" value="Ig-like_dom"/>
</dbReference>
<dbReference type="InterPro" id="IPR036179">
    <property type="entry name" value="Ig-like_dom_sf"/>
</dbReference>
<evidence type="ECO:0000256" key="1">
    <source>
        <dbReference type="ARBA" id="ARBA00022729"/>
    </source>
</evidence>
<keyword evidence="3" id="KW-0393">Immunoglobulin domain</keyword>
<dbReference type="InterPro" id="IPR003598">
    <property type="entry name" value="Ig_sub2"/>
</dbReference>
<dbReference type="OrthoDB" id="5985519at2759"/>
<dbReference type="PANTHER" id="PTHR45080:SF8">
    <property type="entry name" value="IG-LIKE DOMAIN-CONTAINING PROTEIN"/>
    <property type="match status" value="1"/>
</dbReference>
<accession>A0A0M3JH03</accession>
<dbReference type="SMART" id="SM00408">
    <property type="entry name" value="IGc2"/>
    <property type="match status" value="1"/>
</dbReference>
<name>A0A0M3JH03_ANISI</name>
<evidence type="ECO:0000256" key="2">
    <source>
        <dbReference type="ARBA" id="ARBA00023157"/>
    </source>
</evidence>
<protein>
    <submittedName>
        <fullName evidence="7">Ig-like domain-containing protein</fullName>
    </submittedName>
</protein>
<proteinExistence type="predicted"/>
<dbReference type="AlphaFoldDB" id="A0A0M3JH03"/>
<evidence type="ECO:0000313" key="5">
    <source>
        <dbReference type="EMBL" id="VDK27546.1"/>
    </source>
</evidence>
<organism evidence="7">
    <name type="scientific">Anisakis simplex</name>
    <name type="common">Herring worm</name>
    <dbReference type="NCBI Taxonomy" id="6269"/>
    <lineage>
        <taxon>Eukaryota</taxon>
        <taxon>Metazoa</taxon>
        <taxon>Ecdysozoa</taxon>
        <taxon>Nematoda</taxon>
        <taxon>Chromadorea</taxon>
        <taxon>Rhabditida</taxon>
        <taxon>Spirurina</taxon>
        <taxon>Ascaridomorpha</taxon>
        <taxon>Ascaridoidea</taxon>
        <taxon>Anisakidae</taxon>
        <taxon>Anisakis</taxon>
        <taxon>Anisakis simplex complex</taxon>
    </lineage>
</organism>
<dbReference type="WBParaSite" id="ASIM_0000691201-mRNA-1">
    <property type="protein sequence ID" value="ASIM_0000691201-mRNA-1"/>
    <property type="gene ID" value="ASIM_0000691201"/>
</dbReference>
<evidence type="ECO:0000313" key="6">
    <source>
        <dbReference type="Proteomes" id="UP000267096"/>
    </source>
</evidence>
<dbReference type="InterPro" id="IPR050958">
    <property type="entry name" value="Cell_Adh-Cytoskel_Orgn"/>
</dbReference>
<dbReference type="SUPFAM" id="SSF48726">
    <property type="entry name" value="Immunoglobulin"/>
    <property type="match status" value="1"/>
</dbReference>
<dbReference type="PROSITE" id="PS50835">
    <property type="entry name" value="IG_LIKE"/>
    <property type="match status" value="1"/>
</dbReference>
<dbReference type="GO" id="GO:0007156">
    <property type="term" value="P:homophilic cell adhesion via plasma membrane adhesion molecules"/>
    <property type="evidence" value="ECO:0007669"/>
    <property type="project" value="TreeGrafter"/>
</dbReference>
<reference evidence="7" key="1">
    <citation type="submission" date="2017-02" db="UniProtKB">
        <authorList>
            <consortium name="WormBaseParasite"/>
        </authorList>
    </citation>
    <scope>IDENTIFICATION</scope>
</reference>
<keyword evidence="6" id="KW-1185">Reference proteome</keyword>
<feature type="domain" description="Ig-like" evidence="4">
    <location>
        <begin position="1"/>
        <end position="63"/>
    </location>
</feature>
<dbReference type="PANTHER" id="PTHR45080">
    <property type="entry name" value="CONTACTIN 5"/>
    <property type="match status" value="1"/>
</dbReference>
<evidence type="ECO:0000256" key="3">
    <source>
        <dbReference type="ARBA" id="ARBA00023319"/>
    </source>
</evidence>
<keyword evidence="1" id="KW-0732">Signal</keyword>
<dbReference type="InterPro" id="IPR013098">
    <property type="entry name" value="Ig_I-set"/>
</dbReference>
<dbReference type="Gene3D" id="2.60.40.10">
    <property type="entry name" value="Immunoglobulins"/>
    <property type="match status" value="1"/>
</dbReference>
<dbReference type="EMBL" id="UYRR01014919">
    <property type="protein sequence ID" value="VDK27546.1"/>
    <property type="molecule type" value="Genomic_DNA"/>
</dbReference>
<gene>
    <name evidence="5" type="ORF">ASIM_LOCUS6688</name>
</gene>
<reference evidence="5 6" key="2">
    <citation type="submission" date="2018-11" db="EMBL/GenBank/DDBJ databases">
        <authorList>
            <consortium name="Pathogen Informatics"/>
        </authorList>
    </citation>
    <scope>NUCLEOTIDE SEQUENCE [LARGE SCALE GENOMIC DNA]</scope>
</reference>
<evidence type="ECO:0000259" key="4">
    <source>
        <dbReference type="PROSITE" id="PS50835"/>
    </source>
</evidence>
<keyword evidence="2" id="KW-1015">Disulfide bond</keyword>
<sequence>MGSPEPSIAWLKNGQPFVPDSRHVFLNGGRQLQIGNTTISDDARYTCIATNDIGLADLETYLQVIGMLVCMHAFRLDR</sequence>
<evidence type="ECO:0000313" key="7">
    <source>
        <dbReference type="WBParaSite" id="ASIM_0000691201-mRNA-1"/>
    </source>
</evidence>
<dbReference type="GO" id="GO:0005886">
    <property type="term" value="C:plasma membrane"/>
    <property type="evidence" value="ECO:0007669"/>
    <property type="project" value="TreeGrafter"/>
</dbReference>
<dbReference type="InterPro" id="IPR013783">
    <property type="entry name" value="Ig-like_fold"/>
</dbReference>
<dbReference type="Pfam" id="PF07679">
    <property type="entry name" value="I-set"/>
    <property type="match status" value="1"/>
</dbReference>
<dbReference type="Proteomes" id="UP000267096">
    <property type="component" value="Unassembled WGS sequence"/>
</dbReference>